<accession>A0A8S4EN08</accession>
<gene>
    <name evidence="1" type="ORF">PLXY2_LOCUS6163</name>
</gene>
<dbReference type="EMBL" id="CAJHNJ030000019">
    <property type="protein sequence ID" value="CAG9117134.1"/>
    <property type="molecule type" value="Genomic_DNA"/>
</dbReference>
<keyword evidence="2" id="KW-1185">Reference proteome</keyword>
<protein>
    <submittedName>
        <fullName evidence="1">(diamondback moth) hypothetical protein</fullName>
    </submittedName>
</protein>
<dbReference type="AlphaFoldDB" id="A0A8S4EN08"/>
<reference evidence="1" key="1">
    <citation type="submission" date="2020-11" db="EMBL/GenBank/DDBJ databases">
        <authorList>
            <person name="Whiteford S."/>
        </authorList>
    </citation>
    <scope>NUCLEOTIDE SEQUENCE</scope>
</reference>
<evidence type="ECO:0000313" key="2">
    <source>
        <dbReference type="Proteomes" id="UP000653454"/>
    </source>
</evidence>
<name>A0A8S4EN08_PLUXY</name>
<organism evidence="1 2">
    <name type="scientific">Plutella xylostella</name>
    <name type="common">Diamondback moth</name>
    <name type="synonym">Plutella maculipennis</name>
    <dbReference type="NCBI Taxonomy" id="51655"/>
    <lineage>
        <taxon>Eukaryota</taxon>
        <taxon>Metazoa</taxon>
        <taxon>Ecdysozoa</taxon>
        <taxon>Arthropoda</taxon>
        <taxon>Hexapoda</taxon>
        <taxon>Insecta</taxon>
        <taxon>Pterygota</taxon>
        <taxon>Neoptera</taxon>
        <taxon>Endopterygota</taxon>
        <taxon>Lepidoptera</taxon>
        <taxon>Glossata</taxon>
        <taxon>Ditrysia</taxon>
        <taxon>Yponomeutoidea</taxon>
        <taxon>Plutellidae</taxon>
        <taxon>Plutella</taxon>
    </lineage>
</organism>
<proteinExistence type="predicted"/>
<dbReference type="Proteomes" id="UP000653454">
    <property type="component" value="Unassembled WGS sequence"/>
</dbReference>
<comment type="caution">
    <text evidence="1">The sequence shown here is derived from an EMBL/GenBank/DDBJ whole genome shotgun (WGS) entry which is preliminary data.</text>
</comment>
<evidence type="ECO:0000313" key="1">
    <source>
        <dbReference type="EMBL" id="CAG9117134.1"/>
    </source>
</evidence>
<sequence>MSNSLVNPVIYGAFHLWPKKKANRDRESGAQQVSVFRRGDHNSSVRLTTVRSLRSSAKYSNGQNISLL</sequence>